<dbReference type="RefSeq" id="WP_166584113.1">
    <property type="nucleotide sequence ID" value="NZ_WWEO01000034.1"/>
</dbReference>
<accession>A0A965ZE38</accession>
<protein>
    <submittedName>
        <fullName evidence="1">Uncharacterized protein</fullName>
    </submittedName>
</protein>
<reference evidence="1" key="1">
    <citation type="submission" date="2020-01" db="EMBL/GenBank/DDBJ databases">
        <authorList>
            <person name="Seo Y.L."/>
        </authorList>
    </citation>
    <scope>NUCLEOTIDE SEQUENCE</scope>
    <source>
        <strain evidence="1">R11</strain>
    </source>
</reference>
<proteinExistence type="predicted"/>
<dbReference type="AlphaFoldDB" id="A0A965ZE38"/>
<dbReference type="Proteomes" id="UP000638732">
    <property type="component" value="Unassembled WGS sequence"/>
</dbReference>
<sequence length="96" mass="11072">MQEIKPVERKRSKDSNELLRTFSAFFKEPSTMRMVEVQTGILRPNICRYVARLQKSGKIKLIKFGHCPYTKHIAGFYSTNPAFEGKAQIGLQYGLF</sequence>
<evidence type="ECO:0000313" key="2">
    <source>
        <dbReference type="Proteomes" id="UP000638732"/>
    </source>
</evidence>
<name>A0A965ZE38_9SPHI</name>
<organism evidence="1 2">
    <name type="scientific">Mucilaginibacter agri</name>
    <dbReference type="NCBI Taxonomy" id="2695265"/>
    <lineage>
        <taxon>Bacteria</taxon>
        <taxon>Pseudomonadati</taxon>
        <taxon>Bacteroidota</taxon>
        <taxon>Sphingobacteriia</taxon>
        <taxon>Sphingobacteriales</taxon>
        <taxon>Sphingobacteriaceae</taxon>
        <taxon>Mucilaginibacter</taxon>
    </lineage>
</organism>
<evidence type="ECO:0000313" key="1">
    <source>
        <dbReference type="EMBL" id="NCD68087.1"/>
    </source>
</evidence>
<comment type="caution">
    <text evidence="1">The sequence shown here is derived from an EMBL/GenBank/DDBJ whole genome shotgun (WGS) entry which is preliminary data.</text>
</comment>
<gene>
    <name evidence="1" type="ORF">GSY63_01815</name>
</gene>
<keyword evidence="2" id="KW-1185">Reference proteome</keyword>
<reference evidence="1" key="2">
    <citation type="submission" date="2020-10" db="EMBL/GenBank/DDBJ databases">
        <title>Mucilaginibacter sp. nov., isolated from soil.</title>
        <authorList>
            <person name="Jeon C.O."/>
        </authorList>
    </citation>
    <scope>NUCLEOTIDE SEQUENCE</scope>
    <source>
        <strain evidence="1">R11</strain>
    </source>
</reference>
<dbReference type="EMBL" id="WWEO01000034">
    <property type="protein sequence ID" value="NCD68087.1"/>
    <property type="molecule type" value="Genomic_DNA"/>
</dbReference>